<name>A0A7W8EPF1_9HYPH</name>
<accession>A0A7W8EPF1</accession>
<evidence type="ECO:0000313" key="2">
    <source>
        <dbReference type="Proteomes" id="UP000531231"/>
    </source>
</evidence>
<organism evidence="1 2">
    <name type="scientific">Pseudochrobactrum saccharolyticum</name>
    <dbReference type="NCBI Taxonomy" id="354352"/>
    <lineage>
        <taxon>Bacteria</taxon>
        <taxon>Pseudomonadati</taxon>
        <taxon>Pseudomonadota</taxon>
        <taxon>Alphaproteobacteria</taxon>
        <taxon>Hyphomicrobiales</taxon>
        <taxon>Brucellaceae</taxon>
        <taxon>Pseudochrobactrum</taxon>
    </lineage>
</organism>
<protein>
    <recommendedName>
        <fullName evidence="3">DUF5666 domain-containing protein</fullName>
    </recommendedName>
</protein>
<comment type="caution">
    <text evidence="1">The sequence shown here is derived from an EMBL/GenBank/DDBJ whole genome shotgun (WGS) entry which is preliminary data.</text>
</comment>
<evidence type="ECO:0000313" key="1">
    <source>
        <dbReference type="EMBL" id="MBB5092535.1"/>
    </source>
</evidence>
<sequence>MFSSTGFTQTAESDYQGPVVTSCKTIGTLAAEWDKTSEQWPEITLQAKVKAVHEANPIAVTELCPNQRLQVICLEYDNSALKAGDHVEVSGMLTNSFKGGVVIDPCSTRLQQD</sequence>
<dbReference type="AlphaFoldDB" id="A0A7W8EPF1"/>
<keyword evidence="2" id="KW-1185">Reference proteome</keyword>
<proteinExistence type="predicted"/>
<gene>
    <name evidence="1" type="ORF">HNQ68_003092</name>
</gene>
<dbReference type="EMBL" id="JACHIL010000006">
    <property type="protein sequence ID" value="MBB5092535.1"/>
    <property type="molecule type" value="Genomic_DNA"/>
</dbReference>
<dbReference type="RefSeq" id="WP_151160284.1">
    <property type="nucleotide sequence ID" value="NZ_JACHIL010000006.1"/>
</dbReference>
<dbReference type="Proteomes" id="UP000531231">
    <property type="component" value="Unassembled WGS sequence"/>
</dbReference>
<evidence type="ECO:0008006" key="3">
    <source>
        <dbReference type="Google" id="ProtNLM"/>
    </source>
</evidence>
<reference evidence="1 2" key="1">
    <citation type="submission" date="2020-08" db="EMBL/GenBank/DDBJ databases">
        <title>Genomic Encyclopedia of Type Strains, Phase IV (KMG-IV): sequencing the most valuable type-strain genomes for metagenomic binning, comparative biology and taxonomic classification.</title>
        <authorList>
            <person name="Goeker M."/>
        </authorList>
    </citation>
    <scope>NUCLEOTIDE SEQUENCE [LARGE SCALE GENOMIC DNA]</scope>
    <source>
        <strain evidence="1 2">DSM 25620</strain>
    </source>
</reference>